<dbReference type="PANTHER" id="PTHR30337:SF0">
    <property type="entry name" value="NUCLEASE SBCCD SUBUNIT D"/>
    <property type="match status" value="1"/>
</dbReference>
<dbReference type="InterPro" id="IPR050535">
    <property type="entry name" value="DNA_Repair-Maintenance_Comp"/>
</dbReference>
<protein>
    <submittedName>
        <fullName evidence="3">Calcineurin-like phosphoesterase family protein</fullName>
    </submittedName>
</protein>
<dbReference type="PANTHER" id="PTHR30337">
    <property type="entry name" value="COMPONENT OF ATP-DEPENDENT DSDNA EXONUCLEASE"/>
    <property type="match status" value="1"/>
</dbReference>
<keyword evidence="4" id="KW-1185">Reference proteome</keyword>
<dbReference type="EMBL" id="VLKH01000009">
    <property type="protein sequence ID" value="TWH78362.1"/>
    <property type="molecule type" value="Genomic_DNA"/>
</dbReference>
<dbReference type="InterPro" id="IPR004843">
    <property type="entry name" value="Calcineurin-like_PHP"/>
</dbReference>
<dbReference type="NCBIfam" id="NF033611">
    <property type="entry name" value="SAVED"/>
    <property type="match status" value="1"/>
</dbReference>
<proteinExistence type="predicted"/>
<comment type="caution">
    <text evidence="3">The sequence shown here is derived from an EMBL/GenBank/DDBJ whole genome shotgun (WGS) entry which is preliminary data.</text>
</comment>
<evidence type="ECO:0000259" key="1">
    <source>
        <dbReference type="Pfam" id="PF00149"/>
    </source>
</evidence>
<accession>A0A562J5A4</accession>
<dbReference type="Gene3D" id="3.60.21.10">
    <property type="match status" value="1"/>
</dbReference>
<dbReference type="AlphaFoldDB" id="A0A562J5A4"/>
<feature type="domain" description="Calcineurin-like phosphoesterase" evidence="1">
    <location>
        <begin position="6"/>
        <end position="232"/>
    </location>
</feature>
<reference evidence="3 4" key="1">
    <citation type="submission" date="2019-07" db="EMBL/GenBank/DDBJ databases">
        <title>Genomic Encyclopedia of Type Strains, Phase I: the one thousand microbial genomes (KMG-I) project.</title>
        <authorList>
            <person name="Kyrpides N."/>
        </authorList>
    </citation>
    <scope>NUCLEOTIDE SEQUENCE [LARGE SCALE GENOMIC DNA]</scope>
    <source>
        <strain evidence="3 4">DSM 13558</strain>
    </source>
</reference>
<dbReference type="InterPro" id="IPR040836">
    <property type="entry name" value="SAVED"/>
</dbReference>
<evidence type="ECO:0000313" key="4">
    <source>
        <dbReference type="Proteomes" id="UP000315343"/>
    </source>
</evidence>
<dbReference type="Pfam" id="PF18145">
    <property type="entry name" value="SAVED"/>
    <property type="match status" value="1"/>
</dbReference>
<dbReference type="GO" id="GO:0016787">
    <property type="term" value="F:hydrolase activity"/>
    <property type="evidence" value="ECO:0007669"/>
    <property type="project" value="InterPro"/>
</dbReference>
<name>A0A562J5A4_9FIRM</name>
<feature type="domain" description="SMODS-associated and fused to various effectors" evidence="2">
    <location>
        <begin position="382"/>
        <end position="543"/>
    </location>
</feature>
<dbReference type="SUPFAM" id="SSF56300">
    <property type="entry name" value="Metallo-dependent phosphatases"/>
    <property type="match status" value="1"/>
</dbReference>
<organism evidence="3 4">
    <name type="scientific">Sedimentibacter saalensis</name>
    <dbReference type="NCBI Taxonomy" id="130788"/>
    <lineage>
        <taxon>Bacteria</taxon>
        <taxon>Bacillati</taxon>
        <taxon>Bacillota</taxon>
        <taxon>Tissierellia</taxon>
        <taxon>Sedimentibacter</taxon>
    </lineage>
</organism>
<dbReference type="InterPro" id="IPR029052">
    <property type="entry name" value="Metallo-depent_PP-like"/>
</dbReference>
<evidence type="ECO:0000313" key="3">
    <source>
        <dbReference type="EMBL" id="TWH78362.1"/>
    </source>
</evidence>
<dbReference type="OrthoDB" id="2036332at2"/>
<gene>
    <name evidence="3" type="ORF">LY60_02819</name>
</gene>
<evidence type="ECO:0000259" key="2">
    <source>
        <dbReference type="Pfam" id="PF18145"/>
    </source>
</evidence>
<dbReference type="RefSeq" id="WP_145084978.1">
    <property type="nucleotide sequence ID" value="NZ_VLKH01000009.1"/>
</dbReference>
<sequence length="561" mass="64763">MRYRWIHLSDLHSIASGIKTTIMREALIAEIQDISQQSPFDFIIITGDISDKNNGYQDAELLIKRIIAVTDVPFLKVFMIPGNHDLNRNIPDEREQIVRKAWEIELLDEDERVYYDKLNKAQYDFFDTYQNILGRKYPKDKIHFVESLDDNIAIIHLNTAWMCYNSENESGKLHVGLNSLFECLSEPLVKTKPIKIAIGHHRISDFNNCVKAHIKSLYKTMDIDLYLGGHCHDATVVYDPSINTEFCSCRQGRAEDKDYPAGFVVGEINTETDQSHFQFYNWEVSLAKWTYDYRVTPAKHGKYYLHGEKFTKIPEASRSIIVDFKLYGVALDYDVIMKAFNIENSAIYRSSIQNIRPKSSEEWNVCLDNVINIYESIIKNSNNAVHIFPIAAIPLLVAFGYLLQNDNPNINIYQYFENENKWVYNEQDDSINIVLDLKANGSKILAVSVSVSAPVDIGDVESALNVEFDLLSIGVDNPQLSYLNYYADVQRFKKTLKSELDKIYYKYDEIHLFLAAPAGVCIEVGRIIRENMYPSTFVYNYQMVPEGNKYTRIYNLKAIRC</sequence>
<dbReference type="Proteomes" id="UP000315343">
    <property type="component" value="Unassembled WGS sequence"/>
</dbReference>
<dbReference type="Pfam" id="PF00149">
    <property type="entry name" value="Metallophos"/>
    <property type="match status" value="1"/>
</dbReference>